<reference evidence="8 9" key="1">
    <citation type="journal article" date="2024" name="Nat. Commun.">
        <title>Phylogenomics reveals the evolutionary origins of lichenization in chlorophyte algae.</title>
        <authorList>
            <person name="Puginier C."/>
            <person name="Libourel C."/>
            <person name="Otte J."/>
            <person name="Skaloud P."/>
            <person name="Haon M."/>
            <person name="Grisel S."/>
            <person name="Petersen M."/>
            <person name="Berrin J.G."/>
            <person name="Delaux P.M."/>
            <person name="Dal Grande F."/>
            <person name="Keller J."/>
        </authorList>
    </citation>
    <scope>NUCLEOTIDE SEQUENCE [LARGE SCALE GENOMIC DNA]</scope>
    <source>
        <strain evidence="8 9">SAG 2036</strain>
    </source>
</reference>
<feature type="transmembrane region" description="Helical" evidence="7">
    <location>
        <begin position="101"/>
        <end position="120"/>
    </location>
</feature>
<evidence type="ECO:0000256" key="7">
    <source>
        <dbReference type="SAM" id="Phobius"/>
    </source>
</evidence>
<dbReference type="InterPro" id="IPR006043">
    <property type="entry name" value="NCS2"/>
</dbReference>
<evidence type="ECO:0000256" key="1">
    <source>
        <dbReference type="ARBA" id="ARBA00004141"/>
    </source>
</evidence>
<keyword evidence="3 7" id="KW-0812">Transmembrane</keyword>
<dbReference type="Pfam" id="PF00860">
    <property type="entry name" value="Xan_ur_permease"/>
    <property type="match status" value="1"/>
</dbReference>
<feature type="compositionally biased region" description="Basic and acidic residues" evidence="6">
    <location>
        <begin position="26"/>
        <end position="37"/>
    </location>
</feature>
<name>A0AAW1NPN6_9CHLO</name>
<keyword evidence="5 7" id="KW-0472">Membrane</keyword>
<dbReference type="Proteomes" id="UP001465755">
    <property type="component" value="Unassembled WGS sequence"/>
</dbReference>
<evidence type="ECO:0000256" key="4">
    <source>
        <dbReference type="ARBA" id="ARBA00022989"/>
    </source>
</evidence>
<evidence type="ECO:0000256" key="6">
    <source>
        <dbReference type="SAM" id="MobiDB-lite"/>
    </source>
</evidence>
<evidence type="ECO:0000256" key="2">
    <source>
        <dbReference type="ARBA" id="ARBA00008821"/>
    </source>
</evidence>
<evidence type="ECO:0000256" key="3">
    <source>
        <dbReference type="ARBA" id="ARBA00022692"/>
    </source>
</evidence>
<dbReference type="GO" id="GO:0016020">
    <property type="term" value="C:membrane"/>
    <property type="evidence" value="ECO:0007669"/>
    <property type="project" value="UniProtKB-SubCell"/>
</dbReference>
<protein>
    <submittedName>
        <fullName evidence="8">Uncharacterized protein</fullName>
    </submittedName>
</protein>
<comment type="subcellular location">
    <subcellularLocation>
        <location evidence="1">Membrane</location>
        <topology evidence="1">Multi-pass membrane protein</topology>
    </subcellularLocation>
</comment>
<proteinExistence type="inferred from homology"/>
<keyword evidence="4 7" id="KW-1133">Transmembrane helix</keyword>
<feature type="transmembrane region" description="Helical" evidence="7">
    <location>
        <begin position="464"/>
        <end position="484"/>
    </location>
</feature>
<feature type="transmembrane region" description="Helical" evidence="7">
    <location>
        <begin position="252"/>
        <end position="271"/>
    </location>
</feature>
<dbReference type="PANTHER" id="PTHR11119">
    <property type="entry name" value="XANTHINE-URACIL / VITAMIN C PERMEASE FAMILY MEMBER"/>
    <property type="match status" value="1"/>
</dbReference>
<sequence length="564" mass="61461">MAYNHGFDSVGFDVNRPPHTNTQESDDPHVPDPKLDIALDSGFDATEEHPRGADPKVPAVTVASPEPSAANNWRDPSVRVRYAILDVPPWWECLFLGFQHYLTMLGSTVLIPFLLVPAMGGTSLDLAHVIGTIFFVSGWITLLQTVVGDRLPIVQGGSFAYLTPAFSLIFQVKGNIEALGLPPDDPESGVNHERFLYTMRLISGGIVGSSFFIMFIGGSGILSLIIHWISPITVAANIAVVGLALYTAGFTFVGLCPQLGLPLIFFIILFSQYMKNITIPLPFIGKLRLFELFPVLLGIAFTWIYGIIVTAAGAYGDANNPNEFHQYCRTDQSHVLSDSSWFRWPYPGQWGGPILTWSSVLTMLAGALSAMVESLGDYYAAARIAGAPVPPPEIIARAVFVQGFSCMITGFVGTANGTTAYNENIGAMQITRVGSRRVIQVGSCIIIIVALIGKFGGLFASMPIAMVGGLFCVMFGLIAAVGLSQLQFTDMNSPRNIFIVGFGLFMGLTVPYYFTYYYEMSCTEPERIYPINTSYNLGCKGQQHYPINTGDTTFNRECLFCELA</sequence>
<evidence type="ECO:0000313" key="8">
    <source>
        <dbReference type="EMBL" id="KAK9789229.1"/>
    </source>
</evidence>
<evidence type="ECO:0000256" key="5">
    <source>
        <dbReference type="ARBA" id="ARBA00023136"/>
    </source>
</evidence>
<feature type="transmembrane region" description="Helical" evidence="7">
    <location>
        <begin position="126"/>
        <end position="147"/>
    </location>
</feature>
<comment type="caution">
    <text evidence="8">The sequence shown here is derived from an EMBL/GenBank/DDBJ whole genome shotgun (WGS) entry which is preliminary data.</text>
</comment>
<accession>A0AAW1NPN6</accession>
<keyword evidence="9" id="KW-1185">Reference proteome</keyword>
<feature type="transmembrane region" description="Helical" evidence="7">
    <location>
        <begin position="438"/>
        <end position="458"/>
    </location>
</feature>
<feature type="transmembrane region" description="Helical" evidence="7">
    <location>
        <begin position="496"/>
        <end position="514"/>
    </location>
</feature>
<feature type="region of interest" description="Disordered" evidence="6">
    <location>
        <begin position="1"/>
        <end position="68"/>
    </location>
</feature>
<comment type="similarity">
    <text evidence="2">Belongs to the nucleobase:cation symporter-2 (NCS2) (TC 2.A.40) family.</text>
</comment>
<dbReference type="EMBL" id="JALJOQ010000211">
    <property type="protein sequence ID" value="KAK9789229.1"/>
    <property type="molecule type" value="Genomic_DNA"/>
</dbReference>
<feature type="transmembrane region" description="Helical" evidence="7">
    <location>
        <begin position="354"/>
        <end position="372"/>
    </location>
</feature>
<dbReference type="AlphaFoldDB" id="A0AAW1NPN6"/>
<dbReference type="GO" id="GO:0022857">
    <property type="term" value="F:transmembrane transporter activity"/>
    <property type="evidence" value="ECO:0007669"/>
    <property type="project" value="InterPro"/>
</dbReference>
<organism evidence="8 9">
    <name type="scientific">Symbiochloris irregularis</name>
    <dbReference type="NCBI Taxonomy" id="706552"/>
    <lineage>
        <taxon>Eukaryota</taxon>
        <taxon>Viridiplantae</taxon>
        <taxon>Chlorophyta</taxon>
        <taxon>core chlorophytes</taxon>
        <taxon>Trebouxiophyceae</taxon>
        <taxon>Trebouxiales</taxon>
        <taxon>Trebouxiaceae</taxon>
        <taxon>Symbiochloris</taxon>
    </lineage>
</organism>
<evidence type="ECO:0000313" key="9">
    <source>
        <dbReference type="Proteomes" id="UP001465755"/>
    </source>
</evidence>
<gene>
    <name evidence="8" type="ORF">WJX73_005194</name>
</gene>
<feature type="transmembrane region" description="Helical" evidence="7">
    <location>
        <begin position="292"/>
        <end position="315"/>
    </location>
</feature>